<evidence type="ECO:0000313" key="10">
    <source>
        <dbReference type="EMBL" id="CAK8684254.1"/>
    </source>
</evidence>
<comment type="subcellular location">
    <subcellularLocation>
        <location evidence="8">Mitochondrion inner membrane</location>
        <topology evidence="8">Peripheral membrane protein</topology>
        <orientation evidence="8">Intermembrane side</orientation>
    </subcellularLocation>
</comment>
<dbReference type="SUPFAM" id="SSF144122">
    <property type="entry name" value="Tim10-like"/>
    <property type="match status" value="1"/>
</dbReference>
<dbReference type="InterPro" id="IPR050673">
    <property type="entry name" value="Mito_inner_translocase_sub"/>
</dbReference>
<evidence type="ECO:0000256" key="7">
    <source>
        <dbReference type="ARBA" id="ARBA00023157"/>
    </source>
</evidence>
<name>A0ABP0G0R1_CLALP</name>
<dbReference type="EMBL" id="CAWYQH010000097">
    <property type="protein sequence ID" value="CAK8684254.1"/>
    <property type="molecule type" value="Genomic_DNA"/>
</dbReference>
<keyword evidence="1 8" id="KW-0813">Transport</keyword>
<sequence length="104" mass="12089">MSGQMVVDSPSQLRNIKDFLILYNALTESCFNKCVTNMNYRTLTQIERACVHRCADKFTNANKRFMNEFTKLTPEMIRRRNEDAMEQAQKYEALLQESAPSPTT</sequence>
<protein>
    <recommendedName>
        <fullName evidence="8">Mitochondrial import inner membrane translocase subunit</fullName>
    </recommendedName>
</protein>
<evidence type="ECO:0000256" key="8">
    <source>
        <dbReference type="RuleBase" id="RU367043"/>
    </source>
</evidence>
<keyword evidence="5 8" id="KW-0811">Translocation</keyword>
<keyword evidence="2" id="KW-0479">Metal-binding</keyword>
<gene>
    <name evidence="10" type="ORF">CVLEPA_LOCUS15244</name>
</gene>
<reference evidence="10 11" key="1">
    <citation type="submission" date="2024-02" db="EMBL/GenBank/DDBJ databases">
        <authorList>
            <person name="Daric V."/>
            <person name="Darras S."/>
        </authorList>
    </citation>
    <scope>NUCLEOTIDE SEQUENCE [LARGE SCALE GENOMIC DNA]</scope>
</reference>
<evidence type="ECO:0000256" key="2">
    <source>
        <dbReference type="ARBA" id="ARBA00022723"/>
    </source>
</evidence>
<comment type="function">
    <text evidence="8">Mitochondrial intermembrane chaperone that participates in the import and insertion of some multi-pass transmembrane proteins into the mitochondrial inner membrane. Also required for the transfer of beta-barrel precursors from the TOM complex to the sorting and assembly machinery (SAM complex) of the outer membrane. Acts as a chaperone-like protein that protects the hydrophobic precursors from aggregation and guide them through the mitochondrial intermembrane space.</text>
</comment>
<comment type="subunit">
    <text evidence="8">Heterohexamer.</text>
</comment>
<evidence type="ECO:0000313" key="11">
    <source>
        <dbReference type="Proteomes" id="UP001642483"/>
    </source>
</evidence>
<keyword evidence="3" id="KW-0862">Zinc</keyword>
<comment type="domain">
    <text evidence="8">The twin CX3C motif contains 4 conserved Cys residues that form 2 disulfide bonds in the mitochondrial intermembrane space.</text>
</comment>
<keyword evidence="11" id="KW-1185">Reference proteome</keyword>
<keyword evidence="6 8" id="KW-0496">Mitochondrion</keyword>
<dbReference type="Proteomes" id="UP001642483">
    <property type="component" value="Unassembled WGS sequence"/>
</dbReference>
<dbReference type="Gene3D" id="1.10.287.810">
    <property type="entry name" value="Mitochondrial import inner membrane translocase subunit tim13 like domains"/>
    <property type="match status" value="1"/>
</dbReference>
<keyword evidence="8" id="KW-0472">Membrane</keyword>
<evidence type="ECO:0000256" key="4">
    <source>
        <dbReference type="ARBA" id="ARBA00022927"/>
    </source>
</evidence>
<dbReference type="InterPro" id="IPR035427">
    <property type="entry name" value="Tim10-like_dom_sf"/>
</dbReference>
<organism evidence="10 11">
    <name type="scientific">Clavelina lepadiformis</name>
    <name type="common">Light-bulb sea squirt</name>
    <name type="synonym">Ascidia lepadiformis</name>
    <dbReference type="NCBI Taxonomy" id="159417"/>
    <lineage>
        <taxon>Eukaryota</taxon>
        <taxon>Metazoa</taxon>
        <taxon>Chordata</taxon>
        <taxon>Tunicata</taxon>
        <taxon>Ascidiacea</taxon>
        <taxon>Aplousobranchia</taxon>
        <taxon>Clavelinidae</taxon>
        <taxon>Clavelina</taxon>
    </lineage>
</organism>
<accession>A0ABP0G0R1</accession>
<dbReference type="InterPro" id="IPR004217">
    <property type="entry name" value="Tim10-like"/>
</dbReference>
<evidence type="ECO:0000259" key="9">
    <source>
        <dbReference type="Pfam" id="PF02953"/>
    </source>
</evidence>
<keyword evidence="8" id="KW-0999">Mitochondrion inner membrane</keyword>
<evidence type="ECO:0000256" key="5">
    <source>
        <dbReference type="ARBA" id="ARBA00023010"/>
    </source>
</evidence>
<evidence type="ECO:0000256" key="3">
    <source>
        <dbReference type="ARBA" id="ARBA00022833"/>
    </source>
</evidence>
<proteinExistence type="inferred from homology"/>
<dbReference type="Pfam" id="PF02953">
    <property type="entry name" value="zf-Tim10_DDP"/>
    <property type="match status" value="1"/>
</dbReference>
<keyword evidence="8" id="KW-0143">Chaperone</keyword>
<feature type="domain" description="Tim10-like" evidence="9">
    <location>
        <begin position="12"/>
        <end position="70"/>
    </location>
</feature>
<keyword evidence="4 8" id="KW-0653">Protein transport</keyword>
<evidence type="ECO:0000256" key="1">
    <source>
        <dbReference type="ARBA" id="ARBA00022448"/>
    </source>
</evidence>
<comment type="similarity">
    <text evidence="8">Belongs to the small Tim family.</text>
</comment>
<keyword evidence="7 8" id="KW-1015">Disulfide bond</keyword>
<evidence type="ECO:0000256" key="6">
    <source>
        <dbReference type="ARBA" id="ARBA00023128"/>
    </source>
</evidence>
<comment type="caution">
    <text evidence="10">The sequence shown here is derived from an EMBL/GenBank/DDBJ whole genome shotgun (WGS) entry which is preliminary data.</text>
</comment>
<dbReference type="PANTHER" id="PTHR13172">
    <property type="entry name" value="MITOCHONDRIAL IMPORT INNER MEMBRANE TRANSLOCASE SUBUNIT TIM9B"/>
    <property type="match status" value="1"/>
</dbReference>